<keyword evidence="11" id="KW-0131">Cell cycle</keyword>
<dbReference type="Pfam" id="PF05485">
    <property type="entry name" value="THAP"/>
    <property type="match status" value="1"/>
</dbReference>
<evidence type="ECO:0000259" key="15">
    <source>
        <dbReference type="PROSITE" id="PS50950"/>
    </source>
</evidence>
<dbReference type="PANTHER" id="PTHR46600:SF1">
    <property type="entry name" value="THAP DOMAIN-CONTAINING PROTEIN 1"/>
    <property type="match status" value="1"/>
</dbReference>
<dbReference type="AlphaFoldDB" id="A0A6P4Z5R2"/>
<feature type="coiled-coil region" evidence="13">
    <location>
        <begin position="153"/>
        <end position="180"/>
    </location>
</feature>
<keyword evidence="8 12" id="KW-0238">DNA-binding</keyword>
<organism evidence="16 17">
    <name type="scientific">Branchiostoma belcheri</name>
    <name type="common">Amphioxus</name>
    <dbReference type="NCBI Taxonomy" id="7741"/>
    <lineage>
        <taxon>Eukaryota</taxon>
        <taxon>Metazoa</taxon>
        <taxon>Chordata</taxon>
        <taxon>Cephalochordata</taxon>
        <taxon>Leptocardii</taxon>
        <taxon>Amphioxiformes</taxon>
        <taxon>Branchiostomatidae</taxon>
        <taxon>Branchiostoma</taxon>
    </lineage>
</organism>
<keyword evidence="9" id="KW-0804">Transcription</keyword>
<accession>A0A6P4Z5R2</accession>
<keyword evidence="10" id="KW-0539">Nucleus</keyword>
<feature type="region of interest" description="Disordered" evidence="14">
    <location>
        <begin position="105"/>
        <end position="135"/>
    </location>
</feature>
<evidence type="ECO:0000256" key="10">
    <source>
        <dbReference type="ARBA" id="ARBA00023242"/>
    </source>
</evidence>
<sequence length="262" mass="29709">MAAASSMSNFAGRHDHCCVPHCTNDARYDTDKRLSFHSFPSDPVVRRQWIHAIRRDVGHNFKITISTKVCSAHFDGAELKRTLVGKRVLRKGSVPSIFSWTDKCKSARKPPKMRSSSDLEKAESDEVQKSDSNMEVCDTGTAVDHDYAQGPSKPSLEEQLAVAMEHIKKLELQNNQLKCLTFNAQRFSSDPDTLRFYTGFQSYSLFFSMYKALEPTATRMITWAQMQRGRDVTADMRDIMKHGSLSCIDQSFVPMLLQVRSV</sequence>
<comment type="subcellular location">
    <subcellularLocation>
        <location evidence="1">Nucleus</location>
        <location evidence="1">Nucleoplasm</location>
    </subcellularLocation>
</comment>
<dbReference type="PROSITE" id="PS50950">
    <property type="entry name" value="ZF_THAP"/>
    <property type="match status" value="1"/>
</dbReference>
<evidence type="ECO:0000256" key="11">
    <source>
        <dbReference type="ARBA" id="ARBA00023306"/>
    </source>
</evidence>
<dbReference type="Gene3D" id="6.20.210.20">
    <property type="entry name" value="THAP domain"/>
    <property type="match status" value="1"/>
</dbReference>
<keyword evidence="3" id="KW-0479">Metal-binding</keyword>
<dbReference type="GO" id="GO:0005654">
    <property type="term" value="C:nucleoplasm"/>
    <property type="evidence" value="ECO:0007669"/>
    <property type="project" value="UniProtKB-SubCell"/>
</dbReference>
<evidence type="ECO:0000256" key="7">
    <source>
        <dbReference type="ARBA" id="ARBA00023054"/>
    </source>
</evidence>
<evidence type="ECO:0000256" key="6">
    <source>
        <dbReference type="ARBA" id="ARBA00023015"/>
    </source>
</evidence>
<evidence type="ECO:0000256" key="14">
    <source>
        <dbReference type="SAM" id="MobiDB-lite"/>
    </source>
</evidence>
<evidence type="ECO:0000256" key="8">
    <source>
        <dbReference type="ARBA" id="ARBA00023125"/>
    </source>
</evidence>
<dbReference type="OrthoDB" id="10020990at2759"/>
<comment type="similarity">
    <text evidence="2">Belongs to the THAP1 family.</text>
</comment>
<dbReference type="GeneID" id="109479300"/>
<dbReference type="KEGG" id="bbel:109479300"/>
<protein>
    <submittedName>
        <fullName evidence="17">THAP domain-containing protein 1-like</fullName>
    </submittedName>
</protein>
<evidence type="ECO:0000256" key="5">
    <source>
        <dbReference type="ARBA" id="ARBA00022833"/>
    </source>
</evidence>
<dbReference type="InterPro" id="IPR038441">
    <property type="entry name" value="THAP_Znf_sf"/>
</dbReference>
<dbReference type="InterPro" id="IPR026516">
    <property type="entry name" value="THAP1/10"/>
</dbReference>
<dbReference type="SMART" id="SM00692">
    <property type="entry name" value="DM3"/>
    <property type="match status" value="1"/>
</dbReference>
<name>A0A6P4Z5R2_BRABE</name>
<evidence type="ECO:0000256" key="2">
    <source>
        <dbReference type="ARBA" id="ARBA00006177"/>
    </source>
</evidence>
<reference evidence="17" key="1">
    <citation type="submission" date="2025-08" db="UniProtKB">
        <authorList>
            <consortium name="RefSeq"/>
        </authorList>
    </citation>
    <scope>IDENTIFICATION</scope>
    <source>
        <tissue evidence="17">Gonad</tissue>
    </source>
</reference>
<dbReference type="GO" id="GO:0008270">
    <property type="term" value="F:zinc ion binding"/>
    <property type="evidence" value="ECO:0007669"/>
    <property type="project" value="UniProtKB-KW"/>
</dbReference>
<keyword evidence="6" id="KW-0805">Transcription regulation</keyword>
<keyword evidence="16" id="KW-1185">Reference proteome</keyword>
<gene>
    <name evidence="17" type="primary">LOC109479300</name>
</gene>
<evidence type="ECO:0000256" key="3">
    <source>
        <dbReference type="ARBA" id="ARBA00022723"/>
    </source>
</evidence>
<evidence type="ECO:0000256" key="12">
    <source>
        <dbReference type="PROSITE-ProRule" id="PRU00309"/>
    </source>
</evidence>
<evidence type="ECO:0000256" key="13">
    <source>
        <dbReference type="SAM" id="Coils"/>
    </source>
</evidence>
<feature type="domain" description="THAP-type" evidence="15">
    <location>
        <begin position="7"/>
        <end position="98"/>
    </location>
</feature>
<keyword evidence="4 12" id="KW-0863">Zinc-finger</keyword>
<keyword evidence="7 13" id="KW-0175">Coiled coil</keyword>
<evidence type="ECO:0000313" key="16">
    <source>
        <dbReference type="Proteomes" id="UP000515135"/>
    </source>
</evidence>
<dbReference type="Proteomes" id="UP000515135">
    <property type="component" value="Unplaced"/>
</dbReference>
<keyword evidence="5" id="KW-0862">Zinc</keyword>
<dbReference type="PANTHER" id="PTHR46600">
    <property type="entry name" value="THAP DOMAIN-CONTAINING"/>
    <property type="match status" value="1"/>
</dbReference>
<dbReference type="RefSeq" id="XP_019636815.1">
    <property type="nucleotide sequence ID" value="XM_019781256.1"/>
</dbReference>
<evidence type="ECO:0000256" key="1">
    <source>
        <dbReference type="ARBA" id="ARBA00004642"/>
    </source>
</evidence>
<dbReference type="GO" id="GO:0043565">
    <property type="term" value="F:sequence-specific DNA binding"/>
    <property type="evidence" value="ECO:0007669"/>
    <property type="project" value="InterPro"/>
</dbReference>
<evidence type="ECO:0000313" key="17">
    <source>
        <dbReference type="RefSeq" id="XP_019636815.1"/>
    </source>
</evidence>
<proteinExistence type="inferred from homology"/>
<dbReference type="InterPro" id="IPR006612">
    <property type="entry name" value="THAP_Znf"/>
</dbReference>
<evidence type="ECO:0000256" key="9">
    <source>
        <dbReference type="ARBA" id="ARBA00023163"/>
    </source>
</evidence>
<evidence type="ECO:0000256" key="4">
    <source>
        <dbReference type="ARBA" id="ARBA00022771"/>
    </source>
</evidence>
<feature type="compositionally biased region" description="Basic and acidic residues" evidence="14">
    <location>
        <begin position="115"/>
        <end position="129"/>
    </location>
</feature>
<dbReference type="SMART" id="SM00980">
    <property type="entry name" value="THAP"/>
    <property type="match status" value="1"/>
</dbReference>
<dbReference type="SUPFAM" id="SSF57716">
    <property type="entry name" value="Glucocorticoid receptor-like (DNA-binding domain)"/>
    <property type="match status" value="1"/>
</dbReference>